<name>A0A0G3EW45_9BURK</name>
<keyword evidence="3" id="KW-1185">Reference proteome</keyword>
<evidence type="ECO:0000259" key="1">
    <source>
        <dbReference type="PROSITE" id="PS50404"/>
    </source>
</evidence>
<dbReference type="PROSITE" id="PS00195">
    <property type="entry name" value="GLUTAREDOXIN_1"/>
    <property type="match status" value="1"/>
</dbReference>
<dbReference type="OrthoDB" id="9795531at2"/>
<dbReference type="AlphaFoldDB" id="A0A0G3EW45"/>
<dbReference type="InterPro" id="IPR011767">
    <property type="entry name" value="GLR_AS"/>
</dbReference>
<dbReference type="InterPro" id="IPR004045">
    <property type="entry name" value="Glutathione_S-Trfase_N"/>
</dbReference>
<dbReference type="CDD" id="cd00570">
    <property type="entry name" value="GST_N_family"/>
    <property type="match status" value="1"/>
</dbReference>
<dbReference type="PATRIC" id="fig|445709.3.peg.3524"/>
<dbReference type="STRING" id="445709.ABW99_16685"/>
<reference evidence="3" key="1">
    <citation type="submission" date="2015-06" db="EMBL/GenBank/DDBJ databases">
        <authorList>
            <person name="Lim Y.L."/>
            <person name="Ee R."/>
            <person name="Yong D."/>
            <person name="How K.Y."/>
            <person name="Yin W.F."/>
            <person name="Chan K.G."/>
        </authorList>
    </citation>
    <scope>NUCLEOTIDE SEQUENCE [LARGE SCALE GENOMIC DNA]</scope>
    <source>
        <strain evidence="3">DSM 25325</strain>
    </source>
</reference>
<dbReference type="SUPFAM" id="SSF52833">
    <property type="entry name" value="Thioredoxin-like"/>
    <property type="match status" value="1"/>
</dbReference>
<dbReference type="KEGG" id="ptx:ABW99_16685"/>
<dbReference type="InterPro" id="IPR036249">
    <property type="entry name" value="Thioredoxin-like_sf"/>
</dbReference>
<proteinExistence type="predicted"/>
<dbReference type="PROSITE" id="PS50404">
    <property type="entry name" value="GST_NTER"/>
    <property type="match status" value="1"/>
</dbReference>
<evidence type="ECO:0000313" key="2">
    <source>
        <dbReference type="EMBL" id="AKJ69602.1"/>
    </source>
</evidence>
<dbReference type="Pfam" id="PF13417">
    <property type="entry name" value="GST_N_3"/>
    <property type="match status" value="1"/>
</dbReference>
<dbReference type="Proteomes" id="UP000036700">
    <property type="component" value="Chromosome"/>
</dbReference>
<feature type="domain" description="GST N-terminal" evidence="1">
    <location>
        <begin position="41"/>
        <end position="124"/>
    </location>
</feature>
<dbReference type="Gene3D" id="3.40.30.10">
    <property type="entry name" value="Glutaredoxin"/>
    <property type="match status" value="1"/>
</dbReference>
<dbReference type="PROSITE" id="PS51354">
    <property type="entry name" value="GLUTAREDOXIN_2"/>
    <property type="match status" value="1"/>
</dbReference>
<accession>A0A0G3EW45</accession>
<sequence length="124" mass="13775">MLMKALRVGLGQLVVLGDALSRPRAQRRSAEAQARVAAEAAHLSLYQFHACPFCVKTRRALHRLNVPMTLHDVKKDPAARERLMAGGGKVKVPCLHIQDNGESRWLYESNAIIAYLDQRFGSIA</sequence>
<evidence type="ECO:0000313" key="3">
    <source>
        <dbReference type="Proteomes" id="UP000036700"/>
    </source>
</evidence>
<protein>
    <submittedName>
        <fullName evidence="2">Glutaredoxin</fullName>
    </submittedName>
</protein>
<dbReference type="RefSeq" id="WP_047215517.1">
    <property type="nucleotide sequence ID" value="NZ_CP011568.3"/>
</dbReference>
<gene>
    <name evidence="2" type="ORF">ABW99_16685</name>
</gene>
<organism evidence="2 3">
    <name type="scientific">Pandoraea thiooxydans</name>
    <dbReference type="NCBI Taxonomy" id="445709"/>
    <lineage>
        <taxon>Bacteria</taxon>
        <taxon>Pseudomonadati</taxon>
        <taxon>Pseudomonadota</taxon>
        <taxon>Betaproteobacteria</taxon>
        <taxon>Burkholderiales</taxon>
        <taxon>Burkholderiaceae</taxon>
        <taxon>Pandoraea</taxon>
    </lineage>
</organism>
<dbReference type="EMBL" id="CP011568">
    <property type="protein sequence ID" value="AKJ69602.1"/>
    <property type="molecule type" value="Genomic_DNA"/>
</dbReference>